<dbReference type="EMBL" id="CP016808">
    <property type="protein sequence ID" value="ANY67380.1"/>
    <property type="molecule type" value="Genomic_DNA"/>
</dbReference>
<evidence type="ECO:0000313" key="2">
    <source>
        <dbReference type="EMBL" id="ANY67380.1"/>
    </source>
</evidence>
<proteinExistence type="predicted"/>
<dbReference type="AlphaFoldDB" id="A0A1B2DI28"/>
<feature type="chain" id="PRO_5039034738" evidence="1">
    <location>
        <begin position="23"/>
        <end position="441"/>
    </location>
</feature>
<dbReference type="Pfam" id="PF13416">
    <property type="entry name" value="SBP_bac_8"/>
    <property type="match status" value="1"/>
</dbReference>
<feature type="signal peptide" evidence="1">
    <location>
        <begin position="1"/>
        <end position="22"/>
    </location>
</feature>
<name>A0A1B2DI28_9BACL</name>
<dbReference type="SUPFAM" id="SSF53850">
    <property type="entry name" value="Periplasmic binding protein-like II"/>
    <property type="match status" value="1"/>
</dbReference>
<reference evidence="2" key="1">
    <citation type="submission" date="2016-08" db="EMBL/GenBank/DDBJ databases">
        <title>Complete Genome Seqeunce of Paenibacillus sp. BIHB 4019 from tea rhizoplane.</title>
        <authorList>
            <person name="Thakur R."/>
            <person name="Swarnkar M.K."/>
            <person name="Gulati A."/>
        </authorList>
    </citation>
    <scope>NUCLEOTIDE SEQUENCE [LARGE SCALE GENOMIC DNA]</scope>
    <source>
        <strain evidence="2">BIHB4019</strain>
    </source>
</reference>
<dbReference type="PROSITE" id="PS51257">
    <property type="entry name" value="PROKAR_LIPOPROTEIN"/>
    <property type="match status" value="1"/>
</dbReference>
<dbReference type="InterPro" id="IPR050490">
    <property type="entry name" value="Bact_solute-bd_prot1"/>
</dbReference>
<sequence>MNKSFKSVITLLLLTVVLAACGSNNSGTGTTSNASPESANNGEKVKLTAWAWNVNVGALNEAITAYQQDHPNVALEVQDIGRLDVYDKLSTGLAAGGAGLPDIVLVEDDRLQGYLDAFPKGFVNLSEKGFDAKLSEFPTFKQELTKKDGVSYAFPFDAGPTGVFYRTDLFEQAGVDASKIETWDDYLAAGKLIKEKTGAQLFPVDKFKDDATLRIMLNEQGAFYFDKDGKIDFNNPKYVKALETLKKFDEAGLIKDVNGWDGTVSATVDGTIASIAFGAWYTGTITDQAKDLSGKWGVFQVPAFEKGGNRAANLGGSSWALTSTSKNVDAAFSFMEYFSTSPDVQKVAMEKYGLFPSLTSVYNEDIFTTGVEFFSNQNIWMLFAQEMNAVPTPYYTKDYSVALDESVKAQSDVFNGKAAADALKEAAARLKDRTSREVNGG</sequence>
<dbReference type="PANTHER" id="PTHR43649:SF32">
    <property type="entry name" value="SUGAR BINDING SECRETED PROTEIN"/>
    <property type="match status" value="1"/>
</dbReference>
<keyword evidence="1" id="KW-0732">Signal</keyword>
<dbReference type="PANTHER" id="PTHR43649">
    <property type="entry name" value="ARABINOSE-BINDING PROTEIN-RELATED"/>
    <property type="match status" value="1"/>
</dbReference>
<dbReference type="CDD" id="cd13585">
    <property type="entry name" value="PBP2_TMBP_like"/>
    <property type="match status" value="1"/>
</dbReference>
<organism evidence="2">
    <name type="scientific">Paenibacillus sp. BIHB 4019</name>
    <dbReference type="NCBI Taxonomy" id="1870819"/>
    <lineage>
        <taxon>Bacteria</taxon>
        <taxon>Bacillati</taxon>
        <taxon>Bacillota</taxon>
        <taxon>Bacilli</taxon>
        <taxon>Bacillales</taxon>
        <taxon>Paenibacillaceae</taxon>
        <taxon>Paenibacillus</taxon>
    </lineage>
</organism>
<protein>
    <submittedName>
        <fullName evidence="2">Sugar ABC transporter substrate-binding protein</fullName>
    </submittedName>
</protein>
<accession>A0A1B2DI28</accession>
<gene>
    <name evidence="2" type="ORF">BBD42_13520</name>
</gene>
<dbReference type="RefSeq" id="WP_099518582.1">
    <property type="nucleotide sequence ID" value="NZ_CP016808.1"/>
</dbReference>
<evidence type="ECO:0000256" key="1">
    <source>
        <dbReference type="SAM" id="SignalP"/>
    </source>
</evidence>
<dbReference type="InterPro" id="IPR006059">
    <property type="entry name" value="SBP"/>
</dbReference>
<dbReference type="Gene3D" id="3.40.190.10">
    <property type="entry name" value="Periplasmic binding protein-like II"/>
    <property type="match status" value="1"/>
</dbReference>